<proteinExistence type="predicted"/>
<evidence type="ECO:0008006" key="5">
    <source>
        <dbReference type="Google" id="ProtNLM"/>
    </source>
</evidence>
<dbReference type="Proteomes" id="UP000238314">
    <property type="component" value="Unassembled WGS sequence"/>
</dbReference>
<reference evidence="3" key="3">
    <citation type="submission" date="2017-01" db="EMBL/GenBank/DDBJ databases">
        <authorList>
            <person name="Varghese N."/>
            <person name="Submissions S."/>
        </authorList>
    </citation>
    <scope>NUCLEOTIDE SEQUENCE [LARGE SCALE GENOMIC DNA]</scope>
    <source>
        <strain evidence="3">DSM 21068</strain>
    </source>
</reference>
<gene>
    <name evidence="1" type="ORF">B0A70_10280</name>
    <name evidence="2" type="ORF">SAMN05421796_11053</name>
</gene>
<reference evidence="1 4" key="1">
    <citation type="submission" date="2016-11" db="EMBL/GenBank/DDBJ databases">
        <title>Whole genomes of Flavobacteriaceae.</title>
        <authorList>
            <person name="Stine C."/>
            <person name="Li C."/>
            <person name="Tadesse D."/>
        </authorList>
    </citation>
    <scope>NUCLEOTIDE SEQUENCE [LARGE SCALE GENOMIC DNA]</scope>
    <source>
        <strain evidence="1 4">DSM 21068</strain>
    </source>
</reference>
<dbReference type="STRING" id="551459.SAMN05421796_11053"/>
<sequence>MPKFWNNTNNIAVTVEELVPEFWSSQNVLSMEISRNRNSQYGVKALQRGCRNRKLMIDFDSLPIHVQDALGDLRKIEHNLQNWYRTDSVAVDFYTMFRRPDGNSLLPSEQQRYITNASVLISVLQFREKAITERIKMGMSLKGITTFLCNESNSFNEYLERRKMPTHNLPTHPTRFKEVLNSFETDFNYNGKLFPYNYLTIVKDVDGKRKINSLKVDDSVLSILNGLFATQSHKPTATEIHGSYEAFLSGYAEVYNEVTGEIYNPKEFPKISESTVKAYLSKWENKTATYKKRSGDRQHYMSQFKPHHQLERPTFAGSIFSIDDRQPPFKDLTGKRVWFYNGLDVASGCITVFVYGKTKEEIILKFYRQMIRNYTEWGFNLPYELEAESSLNMPFTKTFLQEGYLFPEVRIEANNARGKRIERDNGILRYGIEKKRVGWIARPTAKSESNQKGSEEVPAIPYDQIIDNAIEDIFELNNSAHMDNADVTRWEYFTQNQNPELQPTNWQKILPFLGYKVETSCNVGYINLQGKKRAIAMNGEISLGEDLINIMKAIEGKNITVYWLDDNQGNVLKALAFYKERFICEVQEMPKYNRATIEQTENCKKARIIQSSYVASVEGFIRQQEKSLQKINIVHKPKPQPQNGFFIPGMNRKTFVPSDPATVETVDIPDGDSFPVLPSTSPSWKNSFLK</sequence>
<dbReference type="AlphaFoldDB" id="A0A1N7P0Y0"/>
<name>A0A1N7P0Y0_9FLAO</name>
<dbReference type="OrthoDB" id="612554at2"/>
<dbReference type="Proteomes" id="UP000186246">
    <property type="component" value="Unassembled WGS sequence"/>
</dbReference>
<evidence type="ECO:0000313" key="3">
    <source>
        <dbReference type="Proteomes" id="UP000186246"/>
    </source>
</evidence>
<keyword evidence="4" id="KW-1185">Reference proteome</keyword>
<evidence type="ECO:0000313" key="4">
    <source>
        <dbReference type="Proteomes" id="UP000238314"/>
    </source>
</evidence>
<reference evidence="2" key="2">
    <citation type="submission" date="2017-01" db="EMBL/GenBank/DDBJ databases">
        <authorList>
            <person name="Mah S.A."/>
            <person name="Swanson W.J."/>
            <person name="Moy G.W."/>
            <person name="Vacquier V.D."/>
        </authorList>
    </citation>
    <scope>NUCLEOTIDE SEQUENCE [LARGE SCALE GENOMIC DNA]</scope>
    <source>
        <strain evidence="2">DSM 21068</strain>
    </source>
</reference>
<dbReference type="RefSeq" id="WP_076452596.1">
    <property type="nucleotide sequence ID" value="NZ_FTOJ01000010.1"/>
</dbReference>
<organism evidence="2 3">
    <name type="scientific">Chryseobacterium piscicola</name>
    <dbReference type="NCBI Taxonomy" id="551459"/>
    <lineage>
        <taxon>Bacteria</taxon>
        <taxon>Pseudomonadati</taxon>
        <taxon>Bacteroidota</taxon>
        <taxon>Flavobacteriia</taxon>
        <taxon>Flavobacteriales</taxon>
        <taxon>Weeksellaceae</taxon>
        <taxon>Chryseobacterium group</taxon>
        <taxon>Chryseobacterium</taxon>
    </lineage>
</organism>
<dbReference type="EMBL" id="MUGO01000014">
    <property type="protein sequence ID" value="PQA92763.1"/>
    <property type="molecule type" value="Genomic_DNA"/>
</dbReference>
<accession>A0A1N7P0Y0</accession>
<dbReference type="EMBL" id="FTOJ01000010">
    <property type="protein sequence ID" value="SIT04206.1"/>
    <property type="molecule type" value="Genomic_DNA"/>
</dbReference>
<evidence type="ECO:0000313" key="1">
    <source>
        <dbReference type="EMBL" id="PQA92763.1"/>
    </source>
</evidence>
<protein>
    <recommendedName>
        <fullName evidence="5">Transposase</fullName>
    </recommendedName>
</protein>
<evidence type="ECO:0000313" key="2">
    <source>
        <dbReference type="EMBL" id="SIT04206.1"/>
    </source>
</evidence>